<keyword evidence="3" id="KW-0479">Metal-binding</keyword>
<feature type="domain" description="C2H2-type" evidence="12">
    <location>
        <begin position="65"/>
        <end position="92"/>
    </location>
</feature>
<dbReference type="Pfam" id="PF13912">
    <property type="entry name" value="zf-C2H2_6"/>
    <property type="match status" value="1"/>
</dbReference>
<reference evidence="14" key="1">
    <citation type="submission" date="2022-10" db="EMBL/GenBank/DDBJ databases">
        <title>Genome assembly of Pristionchus species.</title>
        <authorList>
            <person name="Yoshida K."/>
            <person name="Sommer R.J."/>
        </authorList>
    </citation>
    <scope>NUCLEOTIDE SEQUENCE [LARGE SCALE GENOMIC DNA]</scope>
    <source>
        <strain evidence="14">RS5460</strain>
    </source>
</reference>
<evidence type="ECO:0000256" key="10">
    <source>
        <dbReference type="PROSITE-ProRule" id="PRU00042"/>
    </source>
</evidence>
<evidence type="ECO:0000256" key="3">
    <source>
        <dbReference type="ARBA" id="ARBA00022723"/>
    </source>
</evidence>
<dbReference type="FunFam" id="3.30.160.60:FF:000188">
    <property type="entry name" value="Zinc finger protein 787"/>
    <property type="match status" value="1"/>
</dbReference>
<evidence type="ECO:0000256" key="6">
    <source>
        <dbReference type="ARBA" id="ARBA00022833"/>
    </source>
</evidence>
<dbReference type="InterPro" id="IPR036236">
    <property type="entry name" value="Znf_C2H2_sf"/>
</dbReference>
<keyword evidence="4" id="KW-0677">Repeat</keyword>
<evidence type="ECO:0000259" key="12">
    <source>
        <dbReference type="PROSITE" id="PS50157"/>
    </source>
</evidence>
<protein>
    <recommendedName>
        <fullName evidence="12">C2H2-type domain-containing protein</fullName>
    </recommendedName>
</protein>
<accession>A0AAN5IAI4</accession>
<dbReference type="SUPFAM" id="SSF57667">
    <property type="entry name" value="beta-beta-alpha zinc fingers"/>
    <property type="match status" value="1"/>
</dbReference>
<evidence type="ECO:0000313" key="13">
    <source>
        <dbReference type="EMBL" id="GMR57524.1"/>
    </source>
</evidence>
<dbReference type="GO" id="GO:0005634">
    <property type="term" value="C:nucleus"/>
    <property type="evidence" value="ECO:0007669"/>
    <property type="project" value="UniProtKB-SubCell"/>
</dbReference>
<dbReference type="GO" id="GO:0003677">
    <property type="term" value="F:DNA binding"/>
    <property type="evidence" value="ECO:0007669"/>
    <property type="project" value="UniProtKB-KW"/>
</dbReference>
<organism evidence="13 14">
    <name type="scientific">Pristionchus mayeri</name>
    <dbReference type="NCBI Taxonomy" id="1317129"/>
    <lineage>
        <taxon>Eukaryota</taxon>
        <taxon>Metazoa</taxon>
        <taxon>Ecdysozoa</taxon>
        <taxon>Nematoda</taxon>
        <taxon>Chromadorea</taxon>
        <taxon>Rhabditida</taxon>
        <taxon>Rhabditina</taxon>
        <taxon>Diplogasteromorpha</taxon>
        <taxon>Diplogasteroidea</taxon>
        <taxon>Neodiplogasteridae</taxon>
        <taxon>Pristionchus</taxon>
    </lineage>
</organism>
<gene>
    <name evidence="13" type="ORF">PMAYCL1PPCAC_27719</name>
</gene>
<dbReference type="SMART" id="SM00355">
    <property type="entry name" value="ZnF_C2H2"/>
    <property type="match status" value="2"/>
</dbReference>
<evidence type="ECO:0000256" key="8">
    <source>
        <dbReference type="ARBA" id="ARBA00023163"/>
    </source>
</evidence>
<dbReference type="PANTHER" id="PTHR24379:SF121">
    <property type="entry name" value="C2H2-TYPE DOMAIN-CONTAINING PROTEIN"/>
    <property type="match status" value="1"/>
</dbReference>
<dbReference type="InterPro" id="IPR013087">
    <property type="entry name" value="Znf_C2H2_type"/>
</dbReference>
<evidence type="ECO:0000256" key="1">
    <source>
        <dbReference type="ARBA" id="ARBA00004123"/>
    </source>
</evidence>
<evidence type="ECO:0000256" key="7">
    <source>
        <dbReference type="ARBA" id="ARBA00023125"/>
    </source>
</evidence>
<dbReference type="GO" id="GO:0008270">
    <property type="term" value="F:zinc ion binding"/>
    <property type="evidence" value="ECO:0007669"/>
    <property type="project" value="UniProtKB-KW"/>
</dbReference>
<feature type="compositionally biased region" description="Acidic residues" evidence="11">
    <location>
        <begin position="1"/>
        <end position="14"/>
    </location>
</feature>
<keyword evidence="7" id="KW-0238">DNA-binding</keyword>
<dbReference type="PROSITE" id="PS50157">
    <property type="entry name" value="ZINC_FINGER_C2H2_2"/>
    <property type="match status" value="2"/>
</dbReference>
<evidence type="ECO:0000256" key="11">
    <source>
        <dbReference type="SAM" id="MobiDB-lite"/>
    </source>
</evidence>
<feature type="domain" description="C2H2-type" evidence="12">
    <location>
        <begin position="33"/>
        <end position="60"/>
    </location>
</feature>
<proteinExistence type="inferred from homology"/>
<keyword evidence="9" id="KW-0539">Nucleus</keyword>
<evidence type="ECO:0000256" key="4">
    <source>
        <dbReference type="ARBA" id="ARBA00022737"/>
    </source>
</evidence>
<dbReference type="FunFam" id="3.30.160.60:FF:000072">
    <property type="entry name" value="zinc finger protein 143 isoform X1"/>
    <property type="match status" value="1"/>
</dbReference>
<feature type="region of interest" description="Disordered" evidence="11">
    <location>
        <begin position="1"/>
        <end position="20"/>
    </location>
</feature>
<comment type="caution">
    <text evidence="13">The sequence shown here is derived from an EMBL/GenBank/DDBJ whole genome shotgun (WGS) entry which is preliminary data.</text>
</comment>
<dbReference type="Pfam" id="PF00096">
    <property type="entry name" value="zf-C2H2"/>
    <property type="match status" value="1"/>
</dbReference>
<dbReference type="PROSITE" id="PS00028">
    <property type="entry name" value="ZINC_FINGER_C2H2_1"/>
    <property type="match status" value="2"/>
</dbReference>
<dbReference type="AlphaFoldDB" id="A0AAN5IAI4"/>
<keyword evidence="14" id="KW-1185">Reference proteome</keyword>
<evidence type="ECO:0000256" key="5">
    <source>
        <dbReference type="ARBA" id="ARBA00022771"/>
    </source>
</evidence>
<evidence type="ECO:0000313" key="14">
    <source>
        <dbReference type="Proteomes" id="UP001328107"/>
    </source>
</evidence>
<feature type="non-terminal residue" evidence="13">
    <location>
        <position position="1"/>
    </location>
</feature>
<comment type="similarity">
    <text evidence="2">Belongs to the krueppel C2H2-type zinc-finger protein family.</text>
</comment>
<dbReference type="Gene3D" id="3.30.160.60">
    <property type="entry name" value="Classic Zinc Finger"/>
    <property type="match status" value="2"/>
</dbReference>
<keyword evidence="8" id="KW-0804">Transcription</keyword>
<dbReference type="EMBL" id="BTRK01000006">
    <property type="protein sequence ID" value="GMR57524.1"/>
    <property type="molecule type" value="Genomic_DNA"/>
</dbReference>
<keyword evidence="6" id="KW-0862">Zinc</keyword>
<comment type="subcellular location">
    <subcellularLocation>
        <location evidence="1">Nucleus</location>
    </subcellularLocation>
</comment>
<evidence type="ECO:0000256" key="2">
    <source>
        <dbReference type="ARBA" id="ARBA00006991"/>
    </source>
</evidence>
<name>A0AAN5IAI4_9BILA</name>
<sequence length="101" mass="11694">DSSSSDEDSDEWSDGESTFVHDEVEGLNNTAGHKCNECGKTFTTRKSLKIHTRSHLTDDSARRPYECDECQNRFTTSGGLRGHKRRHLRELEYTRQRFRVS</sequence>
<keyword evidence="5 10" id="KW-0863">Zinc-finger</keyword>
<dbReference type="Proteomes" id="UP001328107">
    <property type="component" value="Unassembled WGS sequence"/>
</dbReference>
<dbReference type="PANTHER" id="PTHR24379">
    <property type="entry name" value="KRAB AND ZINC FINGER DOMAIN-CONTAINING"/>
    <property type="match status" value="1"/>
</dbReference>
<evidence type="ECO:0000256" key="9">
    <source>
        <dbReference type="ARBA" id="ARBA00023242"/>
    </source>
</evidence>